<evidence type="ECO:0000313" key="12">
    <source>
        <dbReference type="WBParaSite" id="SVE_0742300.1"/>
    </source>
</evidence>
<dbReference type="Proteomes" id="UP000035680">
    <property type="component" value="Unassembled WGS sequence"/>
</dbReference>
<dbReference type="EC" id="3.2.1.-" evidence="9"/>
<evidence type="ECO:0000256" key="3">
    <source>
        <dbReference type="ARBA" id="ARBA00022801"/>
    </source>
</evidence>
<dbReference type="GO" id="GO:0030246">
    <property type="term" value="F:carbohydrate binding"/>
    <property type="evidence" value="ECO:0007669"/>
    <property type="project" value="InterPro"/>
</dbReference>
<organism evidence="11 12">
    <name type="scientific">Strongyloides venezuelensis</name>
    <name type="common">Threadworm</name>
    <dbReference type="NCBI Taxonomy" id="75913"/>
    <lineage>
        <taxon>Eukaryota</taxon>
        <taxon>Metazoa</taxon>
        <taxon>Ecdysozoa</taxon>
        <taxon>Nematoda</taxon>
        <taxon>Chromadorea</taxon>
        <taxon>Rhabditida</taxon>
        <taxon>Tylenchina</taxon>
        <taxon>Panagrolaimomorpha</taxon>
        <taxon>Strongyloidoidea</taxon>
        <taxon>Strongyloididae</taxon>
        <taxon>Strongyloides</taxon>
    </lineage>
</organism>
<dbReference type="GO" id="GO:0006491">
    <property type="term" value="P:N-glycan processing"/>
    <property type="evidence" value="ECO:0007669"/>
    <property type="project" value="TreeGrafter"/>
</dbReference>
<dbReference type="InterPro" id="IPR000602">
    <property type="entry name" value="Glyco_hydro_38_N"/>
</dbReference>
<keyword evidence="2 9" id="KW-0479">Metal-binding</keyword>
<keyword evidence="4 9" id="KW-0862">Zinc</keyword>
<dbReference type="InterPro" id="IPR013780">
    <property type="entry name" value="Glyco_hydro_b"/>
</dbReference>
<dbReference type="FunFam" id="1.20.1270.50:FF:000001">
    <property type="entry name" value="Alpha-mannosidase"/>
    <property type="match status" value="1"/>
</dbReference>
<feature type="chain" id="PRO_5017848380" description="Alpha-mannosidase" evidence="9">
    <location>
        <begin position="18"/>
        <end position="1027"/>
    </location>
</feature>
<dbReference type="SUPFAM" id="SSF88688">
    <property type="entry name" value="Families 57/38 glycoside transferase middle domain"/>
    <property type="match status" value="1"/>
</dbReference>
<sequence length="1027" mass="119449">MLFLYVNAILLFLNVYGLPINDGTCKNDINKYFNHKEDVQVINIYKNLNFSNEQSKKGYFDLTYTNEEIQKNRKLDVILIPHSHCDAGWLETYESYGRQTNTILKNAQTYLPKFENMKFIYAEMGFFEMYWNQINKDEREKVKELLHTGRYEIVTGGWVQNDEANSFYYGILMQLIEGHEFLKNHLDYTPKNHWSIDPFGLSTTMAYIMKQSGFNNAVISRIHYLMKQKFAQEKLFEFYWRQLTGGKENEDLFTHVLPFDGYLFYENCGPDSTVCCSFDFLRLHVYSCPKINPQAITDDNVEEKSKLIADQFRKRGLLMNNSATFIPLGYDFAWSFKSEWEDQYTNYEKIFDYINKNSDKFNMNIRWGTVNDYFETVHKNIEETKQEPKTLSGDFFTYSDRGHRYWSGYYVSRPFHKRFERLLEHYLRGADIIYSSVLFKKGPVTKLDYNLLVKARRILGIFQHHDGITGTSREYVMNDYREKLFNGVKNTYEVIEKSIQYSLNHNKTIEIINKIQSSDSYEKSNVLTENRTIIIMNPLGHKKNTVICIKVPSNDFYILTDDRSVPTQEYHPVIESFDNKNETNIDNNGFDLCFEASLPPLGLVTFTLERGIMYKPPMTQIFLSKTKIKSDHFDISSTIKDNRIKNSFVDVTFNSKTGFIDSIDTTKIDLHFIKYGVTKDGVQSGAYIFQPDGPSKRIREDDNIFIISEGKLKSTVFVKGSNDVNLYHTYEITKFDKAITIQNSVDISKLSNVELGMKFATSINNKDTFYTDLNGFQMIKRRYLPDLPLQGNFYPFPSMMYIEDTDKRLSILTGQPLGVSSLENGNVEILIDRRSDFDDECGMGEGVKDKLKAWSKFSIIVEDLIDNQIKEDSLTGFVSGLTHHTSYSLLYPPIIMTTIGKVDLKEVSDFSIFKNPLPCDVHLVMGRSLLKKEDYDKRDEKNEVIRSANNEIALIFKRFLGDCRVINTNNIGNCKDNETKKILFTDLLNINYKAISETSLTLLNVYKPSISYIDIDNQEMKTIKIIT</sequence>
<dbReference type="InterPro" id="IPR015341">
    <property type="entry name" value="Glyco_hydro_38_cen"/>
</dbReference>
<dbReference type="InterPro" id="IPR011013">
    <property type="entry name" value="Gal_mutarotase_sf_dom"/>
</dbReference>
<accession>A0A0K0FEY4</accession>
<evidence type="ECO:0000256" key="6">
    <source>
        <dbReference type="ARBA" id="ARBA00023295"/>
    </source>
</evidence>
<dbReference type="Gene3D" id="3.20.110.10">
    <property type="entry name" value="Glycoside hydrolase 38, N terminal domain"/>
    <property type="match status" value="1"/>
</dbReference>
<evidence type="ECO:0000313" key="11">
    <source>
        <dbReference type="Proteomes" id="UP000035680"/>
    </source>
</evidence>
<dbReference type="GO" id="GO:0004572">
    <property type="term" value="F:mannosyl-oligosaccharide 1,3-1,6-alpha-mannosidase activity"/>
    <property type="evidence" value="ECO:0007669"/>
    <property type="project" value="UniProtKB-EC"/>
</dbReference>
<comment type="function">
    <text evidence="7">Catalyzes the first committed step in the biosynthesis of complex N-glycans. It controls conversion of high mannose to complex N-glycans; the final hydrolytic step in the N-glycan maturation pathway.</text>
</comment>
<dbReference type="WBParaSite" id="SVE_0742300.1">
    <property type="protein sequence ID" value="SVE_0742300.1"/>
    <property type="gene ID" value="SVE_0742300"/>
</dbReference>
<name>A0A0K0FEY4_STRVS</name>
<dbReference type="SUPFAM" id="SSF74650">
    <property type="entry name" value="Galactose mutarotase-like"/>
    <property type="match status" value="1"/>
</dbReference>
<proteinExistence type="inferred from homology"/>
<evidence type="ECO:0000256" key="1">
    <source>
        <dbReference type="ARBA" id="ARBA00009792"/>
    </source>
</evidence>
<dbReference type="STRING" id="75913.A0A0K0FEY4"/>
<dbReference type="InterPro" id="IPR050843">
    <property type="entry name" value="Glycosyl_Hydrlase_38"/>
</dbReference>
<keyword evidence="5" id="KW-1015">Disulfide bond</keyword>
<feature type="domain" description="Glycoside hydrolase family 38 central" evidence="10">
    <location>
        <begin position="404"/>
        <end position="484"/>
    </location>
</feature>
<comment type="cofactor">
    <cofactor evidence="9">
        <name>Zn(2+)</name>
        <dbReference type="ChEBI" id="CHEBI:29105"/>
    </cofactor>
    <text evidence="9">Binds 1 zinc ion per subunit.</text>
</comment>
<evidence type="ECO:0000256" key="4">
    <source>
        <dbReference type="ARBA" id="ARBA00022833"/>
    </source>
</evidence>
<dbReference type="InterPro" id="IPR011330">
    <property type="entry name" value="Glyco_hydro/deAcase_b/a-brl"/>
</dbReference>
<evidence type="ECO:0000256" key="7">
    <source>
        <dbReference type="ARBA" id="ARBA00059516"/>
    </source>
</evidence>
<evidence type="ECO:0000256" key="8">
    <source>
        <dbReference type="ARBA" id="ARBA00093232"/>
    </source>
</evidence>
<keyword evidence="9" id="KW-0732">Signal</keyword>
<dbReference type="GO" id="GO:0000139">
    <property type="term" value="C:Golgi membrane"/>
    <property type="evidence" value="ECO:0007669"/>
    <property type="project" value="TreeGrafter"/>
</dbReference>
<dbReference type="Gene3D" id="2.70.98.30">
    <property type="entry name" value="Golgi alpha-mannosidase II, domain 4"/>
    <property type="match status" value="1"/>
</dbReference>
<reference evidence="12" key="2">
    <citation type="submission" date="2015-08" db="UniProtKB">
        <authorList>
            <consortium name="WormBaseParasite"/>
        </authorList>
    </citation>
    <scope>IDENTIFICATION</scope>
</reference>
<evidence type="ECO:0000256" key="2">
    <source>
        <dbReference type="ARBA" id="ARBA00022723"/>
    </source>
</evidence>
<comment type="catalytic activity">
    <reaction evidence="8">
        <text>N(4)-{beta-D-GlcNAc-(1-&gt;2)-alpha-D-Man-(1-&gt;3)-[alpha-D-Man-(1-&gt;3)-[alpha-D-Man-(1-&gt;6)]-alpha-D-Man-(1-&gt;6)]-beta-D-Man-(1-&gt;4)-beta-D-GlcNAc-(1-&gt;4)-beta-D-GlcNAc}-L-asparaginyl-[protein] + 2 H2O = 2 alpha-D-mannopyranose + an N(4)-{beta-D-GlcNAc-(1-&gt;2)-alpha-D-Man-(1-&gt;3)-[alpha-D-Man-(1-&gt;6)]-beta-D-Man-(1-&gt;4)-beta-D-GlcNAc-(1-&gt;4)-beta-D-GlcNAc}-L-asparaginyl-[protein]</text>
        <dbReference type="Rhea" id="RHEA:56052"/>
        <dbReference type="Rhea" id="RHEA-COMP:14368"/>
        <dbReference type="Rhea" id="RHEA-COMP:14369"/>
        <dbReference type="ChEBI" id="CHEBI:15377"/>
        <dbReference type="ChEBI" id="CHEBI:28729"/>
        <dbReference type="ChEBI" id="CHEBI:60615"/>
        <dbReference type="ChEBI" id="CHEBI:60625"/>
        <dbReference type="EC" id="3.2.1.114"/>
    </reaction>
</comment>
<dbReference type="GO" id="GO:0006013">
    <property type="term" value="P:mannose metabolic process"/>
    <property type="evidence" value="ECO:0007669"/>
    <property type="project" value="InterPro"/>
</dbReference>
<evidence type="ECO:0000259" key="10">
    <source>
        <dbReference type="SMART" id="SM00872"/>
    </source>
</evidence>
<dbReference type="AlphaFoldDB" id="A0A0K0FEY4"/>
<keyword evidence="3 9" id="KW-0378">Hydrolase</keyword>
<dbReference type="Pfam" id="PF01074">
    <property type="entry name" value="Glyco_hydro_38N"/>
    <property type="match status" value="1"/>
</dbReference>
<keyword evidence="6 9" id="KW-0326">Glycosidase</keyword>
<dbReference type="SUPFAM" id="SSF88713">
    <property type="entry name" value="Glycoside hydrolase/deacetylase"/>
    <property type="match status" value="1"/>
</dbReference>
<evidence type="ECO:0000256" key="5">
    <source>
        <dbReference type="ARBA" id="ARBA00023157"/>
    </source>
</evidence>
<protein>
    <recommendedName>
        <fullName evidence="9">Alpha-mannosidase</fullName>
        <ecNumber evidence="9">3.2.1.-</ecNumber>
    </recommendedName>
</protein>
<evidence type="ECO:0000256" key="9">
    <source>
        <dbReference type="RuleBase" id="RU361199"/>
    </source>
</evidence>
<reference evidence="11" key="1">
    <citation type="submission" date="2014-07" db="EMBL/GenBank/DDBJ databases">
        <authorList>
            <person name="Martin A.A"/>
            <person name="De Silva N."/>
        </authorList>
    </citation>
    <scope>NUCLEOTIDE SEQUENCE</scope>
</reference>
<dbReference type="Pfam" id="PF07748">
    <property type="entry name" value="Glyco_hydro_38C"/>
    <property type="match status" value="1"/>
</dbReference>
<dbReference type="InterPro" id="IPR027291">
    <property type="entry name" value="Glyco_hydro_38_N_sf"/>
</dbReference>
<dbReference type="Pfam" id="PF09261">
    <property type="entry name" value="Alpha-mann_mid"/>
    <property type="match status" value="1"/>
</dbReference>
<dbReference type="InterPro" id="IPR028995">
    <property type="entry name" value="Glyco_hydro_57/38_cen_sf"/>
</dbReference>
<dbReference type="Gene3D" id="2.60.40.1180">
    <property type="entry name" value="Golgi alpha-mannosidase II"/>
    <property type="match status" value="1"/>
</dbReference>
<keyword evidence="11" id="KW-1185">Reference proteome</keyword>
<feature type="signal peptide" evidence="9">
    <location>
        <begin position="1"/>
        <end position="17"/>
    </location>
</feature>
<dbReference type="PANTHER" id="PTHR11607:SF3">
    <property type="entry name" value="LYSOSOMAL ALPHA-MANNOSIDASE"/>
    <property type="match status" value="1"/>
</dbReference>
<dbReference type="GO" id="GO:0046872">
    <property type="term" value="F:metal ion binding"/>
    <property type="evidence" value="ECO:0007669"/>
    <property type="project" value="UniProtKB-KW"/>
</dbReference>
<dbReference type="InterPro" id="IPR037094">
    <property type="entry name" value="Glyco_hydro_38_cen_sf"/>
</dbReference>
<comment type="similarity">
    <text evidence="1 9">Belongs to the glycosyl hydrolase 38 family.</text>
</comment>
<dbReference type="PANTHER" id="PTHR11607">
    <property type="entry name" value="ALPHA-MANNOSIDASE"/>
    <property type="match status" value="1"/>
</dbReference>
<dbReference type="InterPro" id="IPR011682">
    <property type="entry name" value="Glyco_hydro_38_C"/>
</dbReference>
<dbReference type="Gene3D" id="1.20.1270.50">
    <property type="entry name" value="Glycoside hydrolase family 38, central domain"/>
    <property type="match status" value="1"/>
</dbReference>
<dbReference type="SMART" id="SM00872">
    <property type="entry name" value="Alpha-mann_mid"/>
    <property type="match status" value="1"/>
</dbReference>